<protein>
    <submittedName>
        <fullName evidence="1">DUF11 domain-containing protein</fullName>
    </submittedName>
</protein>
<dbReference type="EMBL" id="JAEMHL010000007">
    <property type="protein sequence ID" value="MBJ6751298.1"/>
    <property type="molecule type" value="Genomic_DNA"/>
</dbReference>
<dbReference type="Proteomes" id="UP000614714">
    <property type="component" value="Unassembled WGS sequence"/>
</dbReference>
<reference evidence="1 2" key="1">
    <citation type="submission" date="2020-12" db="EMBL/GenBank/DDBJ databases">
        <title>Geomonas sp. Red421, isolated from paddy soil.</title>
        <authorList>
            <person name="Xu Z."/>
            <person name="Zhang Z."/>
            <person name="Masuda Y."/>
            <person name="Itoh H."/>
            <person name="Senoo K."/>
        </authorList>
    </citation>
    <scope>NUCLEOTIDE SEQUENCE [LARGE SCALE GENOMIC DNA]</scope>
    <source>
        <strain evidence="1 2">Red421</strain>
    </source>
</reference>
<dbReference type="NCBIfam" id="TIGR01451">
    <property type="entry name" value="B_ant_repeat"/>
    <property type="match status" value="1"/>
</dbReference>
<keyword evidence="2" id="KW-1185">Reference proteome</keyword>
<organism evidence="1 2">
    <name type="scientific">Geomonas anaerohicana</name>
    <dbReference type="NCBI Taxonomy" id="2798583"/>
    <lineage>
        <taxon>Bacteria</taxon>
        <taxon>Pseudomonadati</taxon>
        <taxon>Thermodesulfobacteriota</taxon>
        <taxon>Desulfuromonadia</taxon>
        <taxon>Geobacterales</taxon>
        <taxon>Geobacteraceae</taxon>
        <taxon>Geomonas</taxon>
    </lineage>
</organism>
<accession>A0ABS0YG44</accession>
<evidence type="ECO:0000313" key="2">
    <source>
        <dbReference type="Proteomes" id="UP000614714"/>
    </source>
</evidence>
<sequence length="435" mass="43472">MILILSNKFSSPPNTLIRLFAQLCCVLFFLFFMGNEAFAACRPDLMVRLASETDAAYLGEGIYEGTAVVQTRSQPAYPGLPAQFRVLLKNAGDQPDRFLLTGPGSGSAVTVSYLDGAGANQSAALSGAGYLTAMLAPGESLVLLVRVSPASFTAGASYRVAVTALSIGDPLAVDQAKTETVACVQTPAVTVSAPPDGSGAPGTVVNYPYTVTNVGNGDNAFALSVTMGSGWRGELFADDGAGGGIAGDGIRQPGETNGCLGTGSLAPGGAYRFFLAVTVPEAGNDGARGESLLAVSGTGASGTDQVNTTAVAPVVVLSEGVRNLTKGGIFAASADAVPGDLLQYRMAVTNGGSAPASSVTIDSPIPAGLSVAPDSLLLSLVSDGEGAPCAAAECGLASIAEGSVTAQLGTGATASRGGVVPPGKTIYLFFKAQVQ</sequence>
<dbReference type="InterPro" id="IPR047589">
    <property type="entry name" value="DUF11_rpt"/>
</dbReference>
<comment type="caution">
    <text evidence="1">The sequence shown here is derived from an EMBL/GenBank/DDBJ whole genome shotgun (WGS) entry which is preliminary data.</text>
</comment>
<evidence type="ECO:0000313" key="1">
    <source>
        <dbReference type="EMBL" id="MBJ6751298.1"/>
    </source>
</evidence>
<proteinExistence type="predicted"/>
<gene>
    <name evidence="1" type="ORF">JFN91_13845</name>
</gene>
<name>A0ABS0YG44_9BACT</name>